<dbReference type="GO" id="GO:0003743">
    <property type="term" value="F:translation initiation factor activity"/>
    <property type="evidence" value="ECO:0007669"/>
    <property type="project" value="UniProtKB-KW"/>
</dbReference>
<gene>
    <name evidence="6" type="ORF">CDL12_09574</name>
</gene>
<keyword evidence="1" id="KW-0963">Cytoplasm</keyword>
<evidence type="ECO:0000256" key="2">
    <source>
        <dbReference type="ARBA" id="ARBA00022540"/>
    </source>
</evidence>
<dbReference type="AlphaFoldDB" id="A0A2G9HJS6"/>
<dbReference type="Gene3D" id="4.10.860.10">
    <property type="entry name" value="UVR domain"/>
    <property type="match status" value="1"/>
</dbReference>
<evidence type="ECO:0000256" key="1">
    <source>
        <dbReference type="ARBA" id="ARBA00022490"/>
    </source>
</evidence>
<feature type="chain" id="PRO_5013641303" description="eIF3a PCI domain-containing protein" evidence="4">
    <location>
        <begin position="20"/>
        <end position="94"/>
    </location>
</feature>
<dbReference type="STRING" id="429701.A0A2G9HJS6"/>
<dbReference type="Gene3D" id="1.25.40.860">
    <property type="match status" value="1"/>
</dbReference>
<feature type="domain" description="eIF3a PCI" evidence="5">
    <location>
        <begin position="27"/>
        <end position="91"/>
    </location>
</feature>
<sequence>MSIGTREIGLILLLLKAFSCILTPDLIEQLKIGPELELWQEAFRSIENIHRLMCVLNKTPKPSLMVVYYSKLSEVFWMSSSHLYHAYAWLKEKL</sequence>
<evidence type="ECO:0000256" key="4">
    <source>
        <dbReference type="SAM" id="SignalP"/>
    </source>
</evidence>
<proteinExistence type="predicted"/>
<dbReference type="GO" id="GO:0003729">
    <property type="term" value="F:mRNA binding"/>
    <property type="evidence" value="ECO:0007669"/>
    <property type="project" value="TreeGrafter"/>
</dbReference>
<dbReference type="InterPro" id="IPR027512">
    <property type="entry name" value="EIF3A"/>
</dbReference>
<dbReference type="InterPro" id="IPR054711">
    <property type="entry name" value="eIF3a_PCI_TPR-like"/>
</dbReference>
<dbReference type="GO" id="GO:0071541">
    <property type="term" value="C:eukaryotic translation initiation factor 3 complex, eIF3m"/>
    <property type="evidence" value="ECO:0007669"/>
    <property type="project" value="TreeGrafter"/>
</dbReference>
<keyword evidence="4" id="KW-0732">Signal</keyword>
<keyword evidence="2" id="KW-0396">Initiation factor</keyword>
<accession>A0A2G9HJS6</accession>
<dbReference type="GO" id="GO:0001732">
    <property type="term" value="P:formation of cytoplasmic translation initiation complex"/>
    <property type="evidence" value="ECO:0007669"/>
    <property type="project" value="TreeGrafter"/>
</dbReference>
<dbReference type="PANTHER" id="PTHR14005">
    <property type="entry name" value="EUKARYOTIC TRANSLATION INITIATION FACTOR 3, THETA SUBUNIT"/>
    <property type="match status" value="1"/>
</dbReference>
<name>A0A2G9HJS6_9LAMI</name>
<protein>
    <recommendedName>
        <fullName evidence="5">eIF3a PCI domain-containing protein</fullName>
    </recommendedName>
</protein>
<evidence type="ECO:0000313" key="7">
    <source>
        <dbReference type="Proteomes" id="UP000231279"/>
    </source>
</evidence>
<reference evidence="7" key="1">
    <citation type="journal article" date="2018" name="Gigascience">
        <title>Genome assembly of the Pink Ipe (Handroanthus impetiginosus, Bignoniaceae), a highly valued, ecologically keystone Neotropical timber forest tree.</title>
        <authorList>
            <person name="Silva-Junior O.B."/>
            <person name="Grattapaglia D."/>
            <person name="Novaes E."/>
            <person name="Collevatti R.G."/>
        </authorList>
    </citation>
    <scope>NUCLEOTIDE SEQUENCE [LARGE SCALE GENOMIC DNA]</scope>
    <source>
        <strain evidence="7">cv. UFG-1</strain>
    </source>
</reference>
<dbReference type="Pfam" id="PF22591">
    <property type="entry name" value="eIF3a_PCI_TPR-like"/>
    <property type="match status" value="1"/>
</dbReference>
<organism evidence="6 7">
    <name type="scientific">Handroanthus impetiginosus</name>
    <dbReference type="NCBI Taxonomy" id="429701"/>
    <lineage>
        <taxon>Eukaryota</taxon>
        <taxon>Viridiplantae</taxon>
        <taxon>Streptophyta</taxon>
        <taxon>Embryophyta</taxon>
        <taxon>Tracheophyta</taxon>
        <taxon>Spermatophyta</taxon>
        <taxon>Magnoliopsida</taxon>
        <taxon>eudicotyledons</taxon>
        <taxon>Gunneridae</taxon>
        <taxon>Pentapetalae</taxon>
        <taxon>asterids</taxon>
        <taxon>lamiids</taxon>
        <taxon>Lamiales</taxon>
        <taxon>Bignoniaceae</taxon>
        <taxon>Crescentiina</taxon>
        <taxon>Tabebuia alliance</taxon>
        <taxon>Handroanthus</taxon>
    </lineage>
</organism>
<dbReference type="EMBL" id="NKXS01001611">
    <property type="protein sequence ID" value="PIN17754.1"/>
    <property type="molecule type" value="Genomic_DNA"/>
</dbReference>
<dbReference type="GO" id="GO:0002188">
    <property type="term" value="P:translation reinitiation"/>
    <property type="evidence" value="ECO:0007669"/>
    <property type="project" value="TreeGrafter"/>
</dbReference>
<keyword evidence="7" id="KW-1185">Reference proteome</keyword>
<comment type="caution">
    <text evidence="6">The sequence shown here is derived from an EMBL/GenBank/DDBJ whole genome shotgun (WGS) entry which is preliminary data.</text>
</comment>
<dbReference type="GO" id="GO:0071540">
    <property type="term" value="C:eukaryotic translation initiation factor 3 complex, eIF3e"/>
    <property type="evidence" value="ECO:0007669"/>
    <property type="project" value="TreeGrafter"/>
</dbReference>
<keyword evidence="3" id="KW-0648">Protein biosynthesis</keyword>
<dbReference type="OrthoDB" id="18884at2759"/>
<evidence type="ECO:0000313" key="6">
    <source>
        <dbReference type="EMBL" id="PIN17754.1"/>
    </source>
</evidence>
<dbReference type="PANTHER" id="PTHR14005:SF0">
    <property type="entry name" value="EUKARYOTIC TRANSLATION INITIATION FACTOR 3 SUBUNIT A"/>
    <property type="match status" value="1"/>
</dbReference>
<feature type="signal peptide" evidence="4">
    <location>
        <begin position="1"/>
        <end position="19"/>
    </location>
</feature>
<dbReference type="Proteomes" id="UP000231279">
    <property type="component" value="Unassembled WGS sequence"/>
</dbReference>
<evidence type="ECO:0000256" key="3">
    <source>
        <dbReference type="ARBA" id="ARBA00022917"/>
    </source>
</evidence>
<evidence type="ECO:0000259" key="5">
    <source>
        <dbReference type="Pfam" id="PF22591"/>
    </source>
</evidence>
<dbReference type="GO" id="GO:0043614">
    <property type="term" value="C:multi-eIF complex"/>
    <property type="evidence" value="ECO:0007669"/>
    <property type="project" value="TreeGrafter"/>
</dbReference>